<comment type="caution">
    <text evidence="2">The sequence shown here is derived from an EMBL/GenBank/DDBJ whole genome shotgun (WGS) entry which is preliminary data.</text>
</comment>
<name>A0ABQ5KEY8_9EUKA</name>
<dbReference type="InterPro" id="IPR041657">
    <property type="entry name" value="HTH_17"/>
</dbReference>
<dbReference type="SUPFAM" id="SSF46955">
    <property type="entry name" value="Putative DNA-binding domain"/>
    <property type="match status" value="1"/>
</dbReference>
<sequence>MSRIEIVSAENGVVVTGSGTHVFEMTPGKRADAVRRMLTQIASDLGSGLSVSVSVIDPSGEEPPAEDKKVLWLTPKEVAEEYGVKEKTLQDWRGKSVGPSVSKICGGIRYRREDLDSYFTENRVKTIEQD</sequence>
<organism evidence="2 3">
    <name type="scientific">Aduncisulcus paluster</name>
    <dbReference type="NCBI Taxonomy" id="2918883"/>
    <lineage>
        <taxon>Eukaryota</taxon>
        <taxon>Metamonada</taxon>
        <taxon>Carpediemonas-like organisms</taxon>
        <taxon>Aduncisulcus</taxon>
    </lineage>
</organism>
<keyword evidence="3" id="KW-1185">Reference proteome</keyword>
<evidence type="ECO:0000313" key="3">
    <source>
        <dbReference type="Proteomes" id="UP001057375"/>
    </source>
</evidence>
<dbReference type="EMBL" id="BQXS01009345">
    <property type="protein sequence ID" value="GKT31110.1"/>
    <property type="molecule type" value="Genomic_DNA"/>
</dbReference>
<evidence type="ECO:0000259" key="1">
    <source>
        <dbReference type="Pfam" id="PF12728"/>
    </source>
</evidence>
<dbReference type="Pfam" id="PF12728">
    <property type="entry name" value="HTH_17"/>
    <property type="match status" value="1"/>
</dbReference>
<dbReference type="InterPro" id="IPR009061">
    <property type="entry name" value="DNA-bd_dom_put_sf"/>
</dbReference>
<feature type="domain" description="Helix-turn-helix" evidence="1">
    <location>
        <begin position="72"/>
        <end position="123"/>
    </location>
</feature>
<accession>A0ABQ5KEY8</accession>
<protein>
    <submittedName>
        <fullName evidence="2">Helix-turn-helix domain-containing protein</fullName>
    </submittedName>
</protein>
<reference evidence="2" key="1">
    <citation type="submission" date="2022-03" db="EMBL/GenBank/DDBJ databases">
        <title>Draft genome sequence of Aduncisulcus paluster, a free-living microaerophilic Fornicata.</title>
        <authorList>
            <person name="Yuyama I."/>
            <person name="Kume K."/>
            <person name="Tamura T."/>
            <person name="Inagaki Y."/>
            <person name="Hashimoto T."/>
        </authorList>
    </citation>
    <scope>NUCLEOTIDE SEQUENCE</scope>
    <source>
        <strain evidence="2">NY0171</strain>
    </source>
</reference>
<gene>
    <name evidence="2" type="ORF">ADUPG1_005755</name>
</gene>
<proteinExistence type="predicted"/>
<dbReference type="Proteomes" id="UP001057375">
    <property type="component" value="Unassembled WGS sequence"/>
</dbReference>
<evidence type="ECO:0000313" key="2">
    <source>
        <dbReference type="EMBL" id="GKT31110.1"/>
    </source>
</evidence>